<keyword evidence="3" id="KW-0732">Signal</keyword>
<dbReference type="Proteomes" id="UP001209107">
    <property type="component" value="Unassembled WGS sequence"/>
</dbReference>
<evidence type="ECO:0000313" key="4">
    <source>
        <dbReference type="EMBL" id="MCW4450876.1"/>
    </source>
</evidence>
<accession>A0ABT3JK43</accession>
<evidence type="ECO:0000256" key="2">
    <source>
        <dbReference type="SAM" id="MobiDB-lite"/>
    </source>
</evidence>
<dbReference type="EMBL" id="JAPCHZ010000001">
    <property type="protein sequence ID" value="MCW4450876.1"/>
    <property type="molecule type" value="Genomic_DNA"/>
</dbReference>
<keyword evidence="1" id="KW-0802">TPR repeat</keyword>
<feature type="region of interest" description="Disordered" evidence="2">
    <location>
        <begin position="144"/>
        <end position="247"/>
    </location>
</feature>
<dbReference type="Gene3D" id="1.25.40.10">
    <property type="entry name" value="Tetratricopeptide repeat domain"/>
    <property type="match status" value="1"/>
</dbReference>
<reference evidence="4 5" key="1">
    <citation type="submission" date="2022-10" db="EMBL/GenBank/DDBJ databases">
        <title>Kaistella sp. BT-6-1-3.</title>
        <authorList>
            <person name="Ai J."/>
            <person name="Deng Z."/>
        </authorList>
    </citation>
    <scope>NUCLEOTIDE SEQUENCE [LARGE SCALE GENOMIC DNA]</scope>
    <source>
        <strain evidence="4 5">BT6-1-3</strain>
    </source>
</reference>
<dbReference type="InterPro" id="IPR011990">
    <property type="entry name" value="TPR-like_helical_dom_sf"/>
</dbReference>
<protein>
    <submittedName>
        <fullName evidence="4">Tetratricopeptide repeat protein</fullName>
    </submittedName>
</protein>
<gene>
    <name evidence="4" type="ORF">OK344_01475</name>
</gene>
<dbReference type="SUPFAM" id="SSF48452">
    <property type="entry name" value="TPR-like"/>
    <property type="match status" value="1"/>
</dbReference>
<feature type="compositionally biased region" description="Polar residues" evidence="2">
    <location>
        <begin position="233"/>
        <end position="247"/>
    </location>
</feature>
<dbReference type="PROSITE" id="PS50005">
    <property type="entry name" value="TPR"/>
    <property type="match status" value="1"/>
</dbReference>
<dbReference type="PROSITE" id="PS50293">
    <property type="entry name" value="TPR_REGION"/>
    <property type="match status" value="1"/>
</dbReference>
<dbReference type="SMART" id="SM00028">
    <property type="entry name" value="TPR"/>
    <property type="match status" value="3"/>
</dbReference>
<proteinExistence type="predicted"/>
<comment type="caution">
    <text evidence="4">The sequence shown here is derived from an EMBL/GenBank/DDBJ whole genome shotgun (WGS) entry which is preliminary data.</text>
</comment>
<dbReference type="RefSeq" id="WP_265143118.1">
    <property type="nucleotide sequence ID" value="NZ_JAPCHZ010000001.1"/>
</dbReference>
<feature type="signal peptide" evidence="3">
    <location>
        <begin position="1"/>
        <end position="23"/>
    </location>
</feature>
<feature type="compositionally biased region" description="Low complexity" evidence="2">
    <location>
        <begin position="179"/>
        <end position="189"/>
    </location>
</feature>
<evidence type="ECO:0000256" key="3">
    <source>
        <dbReference type="SAM" id="SignalP"/>
    </source>
</evidence>
<evidence type="ECO:0000256" key="1">
    <source>
        <dbReference type="PROSITE-ProRule" id="PRU00339"/>
    </source>
</evidence>
<organism evidence="4 5">
    <name type="scientific">Kaistella yananensis</name>
    <dbReference type="NCBI Taxonomy" id="2989820"/>
    <lineage>
        <taxon>Bacteria</taxon>
        <taxon>Pseudomonadati</taxon>
        <taxon>Bacteroidota</taxon>
        <taxon>Flavobacteriia</taxon>
        <taxon>Flavobacteriales</taxon>
        <taxon>Weeksellaceae</taxon>
        <taxon>Chryseobacterium group</taxon>
        <taxon>Kaistella</taxon>
    </lineage>
</organism>
<dbReference type="InterPro" id="IPR019734">
    <property type="entry name" value="TPR_rpt"/>
</dbReference>
<feature type="chain" id="PRO_5045406605" evidence="3">
    <location>
        <begin position="24"/>
        <end position="247"/>
    </location>
</feature>
<feature type="compositionally biased region" description="Basic and acidic residues" evidence="2">
    <location>
        <begin position="164"/>
        <end position="176"/>
    </location>
</feature>
<sequence length="247" mass="28089">MNRNLLFTSILLIFCTVFFSAQKSYNTLIFEGNKDFDKKNYESSSSKYMEAIKVNEKDFSAHYNLGNSLYKRKMFAEATAEYEKAEKLAITIPDKAAALYNLGNAHMQTNNSKKAAEFYKQALKQDPYNETIRKNYEIAMLKEKEKQEENKQKNSSGGGGGNDKNQDKNQGDEKGDTPQSQSGQGQQNKGEGEGDDPNKNKNDNSGKLPKDLENSILNRVENKERETAKRILNKNSYSMPQSNEKDW</sequence>
<name>A0ABT3JK43_9FLAO</name>
<feature type="repeat" description="TPR" evidence="1">
    <location>
        <begin position="96"/>
        <end position="129"/>
    </location>
</feature>
<feature type="compositionally biased region" description="Basic and acidic residues" evidence="2">
    <location>
        <begin position="190"/>
        <end position="213"/>
    </location>
</feature>
<evidence type="ECO:0000313" key="5">
    <source>
        <dbReference type="Proteomes" id="UP001209107"/>
    </source>
</evidence>
<keyword evidence="5" id="KW-1185">Reference proteome</keyword>
<dbReference type="Pfam" id="PF13424">
    <property type="entry name" value="TPR_12"/>
    <property type="match status" value="1"/>
</dbReference>
<feature type="compositionally biased region" description="Basic and acidic residues" evidence="2">
    <location>
        <begin position="220"/>
        <end position="229"/>
    </location>
</feature>